<evidence type="ECO:0000256" key="1">
    <source>
        <dbReference type="ARBA" id="ARBA00022723"/>
    </source>
</evidence>
<dbReference type="SMART" id="SM00355">
    <property type="entry name" value="ZnF_C2H2"/>
    <property type="match status" value="3"/>
</dbReference>
<feature type="region of interest" description="Disordered" evidence="5">
    <location>
        <begin position="1"/>
        <end position="26"/>
    </location>
</feature>
<organism evidence="7 8">
    <name type="scientific">Halocaridina rubra</name>
    <name type="common">Hawaiian red shrimp</name>
    <dbReference type="NCBI Taxonomy" id="373956"/>
    <lineage>
        <taxon>Eukaryota</taxon>
        <taxon>Metazoa</taxon>
        <taxon>Ecdysozoa</taxon>
        <taxon>Arthropoda</taxon>
        <taxon>Crustacea</taxon>
        <taxon>Multicrustacea</taxon>
        <taxon>Malacostraca</taxon>
        <taxon>Eumalacostraca</taxon>
        <taxon>Eucarida</taxon>
        <taxon>Decapoda</taxon>
        <taxon>Pleocyemata</taxon>
        <taxon>Caridea</taxon>
        <taxon>Atyoidea</taxon>
        <taxon>Atyidae</taxon>
        <taxon>Halocaridina</taxon>
    </lineage>
</organism>
<dbReference type="InterPro" id="IPR013087">
    <property type="entry name" value="Znf_C2H2_type"/>
</dbReference>
<dbReference type="InterPro" id="IPR036236">
    <property type="entry name" value="Znf_C2H2_sf"/>
</dbReference>
<dbReference type="SUPFAM" id="SSF57667">
    <property type="entry name" value="beta-beta-alpha zinc fingers"/>
    <property type="match status" value="1"/>
</dbReference>
<dbReference type="Proteomes" id="UP001381693">
    <property type="component" value="Unassembled WGS sequence"/>
</dbReference>
<feature type="domain" description="C2H2-type" evidence="6">
    <location>
        <begin position="30"/>
        <end position="57"/>
    </location>
</feature>
<accession>A0AAN9A2S4</accession>
<evidence type="ECO:0000256" key="3">
    <source>
        <dbReference type="ARBA" id="ARBA00022833"/>
    </source>
</evidence>
<evidence type="ECO:0000313" key="7">
    <source>
        <dbReference type="EMBL" id="KAK7067462.1"/>
    </source>
</evidence>
<dbReference type="AlphaFoldDB" id="A0AAN9A2S4"/>
<evidence type="ECO:0000256" key="2">
    <source>
        <dbReference type="ARBA" id="ARBA00022771"/>
    </source>
</evidence>
<reference evidence="7 8" key="1">
    <citation type="submission" date="2023-11" db="EMBL/GenBank/DDBJ databases">
        <title>Halocaridina rubra genome assembly.</title>
        <authorList>
            <person name="Smith C."/>
        </authorList>
    </citation>
    <scope>NUCLEOTIDE SEQUENCE [LARGE SCALE GENOMIC DNA]</scope>
    <source>
        <strain evidence="7">EP-1</strain>
        <tissue evidence="7">Whole</tissue>
    </source>
</reference>
<dbReference type="FunFam" id="3.30.160.60:FF:001839">
    <property type="entry name" value="Uncharacterized protein"/>
    <property type="match status" value="1"/>
</dbReference>
<dbReference type="EMBL" id="JAXCGZ010018261">
    <property type="protein sequence ID" value="KAK7067462.1"/>
    <property type="molecule type" value="Genomic_DNA"/>
</dbReference>
<feature type="non-terminal residue" evidence="7">
    <location>
        <position position="1"/>
    </location>
</feature>
<evidence type="ECO:0000313" key="8">
    <source>
        <dbReference type="Proteomes" id="UP001381693"/>
    </source>
</evidence>
<evidence type="ECO:0000256" key="5">
    <source>
        <dbReference type="SAM" id="MobiDB-lite"/>
    </source>
</evidence>
<dbReference type="PROSITE" id="PS50157">
    <property type="entry name" value="ZINC_FINGER_C2H2_2"/>
    <property type="match status" value="2"/>
</dbReference>
<feature type="domain" description="C2H2-type" evidence="6">
    <location>
        <begin position="58"/>
        <end position="85"/>
    </location>
</feature>
<dbReference type="Gene3D" id="3.30.160.60">
    <property type="entry name" value="Classic Zinc Finger"/>
    <property type="match status" value="2"/>
</dbReference>
<name>A0AAN9A2S4_HALRR</name>
<dbReference type="PANTHER" id="PTHR23235">
    <property type="entry name" value="KRUEPPEL-LIKE TRANSCRIPTION FACTOR"/>
    <property type="match status" value="1"/>
</dbReference>
<evidence type="ECO:0000259" key="6">
    <source>
        <dbReference type="PROSITE" id="PS50157"/>
    </source>
</evidence>
<protein>
    <recommendedName>
        <fullName evidence="6">C2H2-type domain-containing protein</fullName>
    </recommendedName>
</protein>
<keyword evidence="1" id="KW-0479">Metal-binding</keyword>
<keyword evidence="3" id="KW-0862">Zinc</keyword>
<evidence type="ECO:0000256" key="4">
    <source>
        <dbReference type="PROSITE-ProRule" id="PRU00042"/>
    </source>
</evidence>
<dbReference type="GO" id="GO:0008270">
    <property type="term" value="F:zinc ion binding"/>
    <property type="evidence" value="ECO:0007669"/>
    <property type="project" value="UniProtKB-KW"/>
</dbReference>
<proteinExistence type="predicted"/>
<gene>
    <name evidence="7" type="ORF">SK128_021382</name>
</gene>
<sequence length="108" mass="12485">VWMPFTEKQDSVQVGEASGNPSRLSGSKTYSCPLCPYVATKTFNIQRHFRTHTGEKPYACEKCVFKTNDRSSLSKHYRTHGGHQYSCPYCSFKSFWKERYLAHAKTHL</sequence>
<keyword evidence="8" id="KW-1185">Reference proteome</keyword>
<comment type="caution">
    <text evidence="7">The sequence shown here is derived from an EMBL/GenBank/DDBJ whole genome shotgun (WGS) entry which is preliminary data.</text>
</comment>
<keyword evidence="2 4" id="KW-0863">Zinc-finger</keyword>